<dbReference type="Pfam" id="PF21865">
    <property type="entry name" value="TLN1-like_RS"/>
    <property type="match status" value="1"/>
</dbReference>
<dbReference type="GO" id="GO:0051015">
    <property type="term" value="F:actin filament binding"/>
    <property type="evidence" value="ECO:0007669"/>
    <property type="project" value="InterPro"/>
</dbReference>
<dbReference type="GO" id="GO:0005886">
    <property type="term" value="C:plasma membrane"/>
    <property type="evidence" value="ECO:0007669"/>
    <property type="project" value="TreeGrafter"/>
</dbReference>
<accession>A0A2I0T532</accession>
<dbReference type="AlphaFoldDB" id="A0A2I0T532"/>
<dbReference type="Pfam" id="PF08913">
    <property type="entry name" value="VBS"/>
    <property type="match status" value="1"/>
</dbReference>
<dbReference type="PANTHER" id="PTHR19981">
    <property type="entry name" value="TALIN"/>
    <property type="match status" value="1"/>
</dbReference>
<evidence type="ECO:0000256" key="1">
    <source>
        <dbReference type="ARBA" id="ARBA00004496"/>
    </source>
</evidence>
<keyword evidence="2" id="KW-0963">Cytoplasm</keyword>
<evidence type="ECO:0000256" key="2">
    <source>
        <dbReference type="ARBA" id="ARBA00022490"/>
    </source>
</evidence>
<dbReference type="GO" id="GO:0098609">
    <property type="term" value="P:cell-cell adhesion"/>
    <property type="evidence" value="ECO:0007669"/>
    <property type="project" value="TreeGrafter"/>
</dbReference>
<dbReference type="SUPFAM" id="SSF47220">
    <property type="entry name" value="alpha-catenin/vinculin-like"/>
    <property type="match status" value="1"/>
</dbReference>
<dbReference type="InterPro" id="IPR036723">
    <property type="entry name" value="Alpha-catenin/vinculin-like_sf"/>
</dbReference>
<dbReference type="GO" id="GO:0030036">
    <property type="term" value="P:actin cytoskeleton organization"/>
    <property type="evidence" value="ECO:0007669"/>
    <property type="project" value="TreeGrafter"/>
</dbReference>
<dbReference type="Gene3D" id="1.20.120.230">
    <property type="entry name" value="Alpha-catenin/vinculin-like"/>
    <property type="match status" value="1"/>
</dbReference>
<evidence type="ECO:0000313" key="5">
    <source>
        <dbReference type="EMBL" id="PKU28902.1"/>
    </source>
</evidence>
<dbReference type="GO" id="GO:0005925">
    <property type="term" value="C:focal adhesion"/>
    <property type="evidence" value="ECO:0007669"/>
    <property type="project" value="TreeGrafter"/>
</dbReference>
<dbReference type="GO" id="GO:0005737">
    <property type="term" value="C:cytoplasm"/>
    <property type="evidence" value="ECO:0007669"/>
    <property type="project" value="UniProtKB-SubCell"/>
</dbReference>
<dbReference type="PANTHER" id="PTHR19981:SF34">
    <property type="entry name" value="TALIN-2"/>
    <property type="match status" value="1"/>
</dbReference>
<dbReference type="GO" id="GO:0005178">
    <property type="term" value="F:integrin binding"/>
    <property type="evidence" value="ECO:0007669"/>
    <property type="project" value="TreeGrafter"/>
</dbReference>
<organism evidence="5 6">
    <name type="scientific">Limosa lapponica baueri</name>
    <dbReference type="NCBI Taxonomy" id="1758121"/>
    <lineage>
        <taxon>Eukaryota</taxon>
        <taxon>Metazoa</taxon>
        <taxon>Chordata</taxon>
        <taxon>Craniata</taxon>
        <taxon>Vertebrata</taxon>
        <taxon>Euteleostomi</taxon>
        <taxon>Archelosauria</taxon>
        <taxon>Archosauria</taxon>
        <taxon>Dinosauria</taxon>
        <taxon>Saurischia</taxon>
        <taxon>Theropoda</taxon>
        <taxon>Coelurosauria</taxon>
        <taxon>Aves</taxon>
        <taxon>Neognathae</taxon>
        <taxon>Neoaves</taxon>
        <taxon>Charadriiformes</taxon>
        <taxon>Scolopacidae</taxon>
        <taxon>Limosa</taxon>
    </lineage>
</organism>
<protein>
    <submittedName>
        <fullName evidence="5">Uncharacterized protein</fullName>
    </submittedName>
</protein>
<comment type="subcellular location">
    <subcellularLocation>
        <location evidence="1">Cytoplasm</location>
    </subcellularLocation>
</comment>
<proteinExistence type="predicted"/>
<dbReference type="EMBL" id="KZ518867">
    <property type="protein sequence ID" value="PKU28902.1"/>
    <property type="molecule type" value="Genomic_DNA"/>
</dbReference>
<keyword evidence="6" id="KW-1185">Reference proteome</keyword>
<reference evidence="6" key="1">
    <citation type="submission" date="2017-11" db="EMBL/GenBank/DDBJ databases">
        <authorList>
            <person name="Lima N.C."/>
            <person name="Parody-Merino A.M."/>
            <person name="Battley P.F."/>
            <person name="Fidler A.E."/>
            <person name="Prosdocimi F."/>
        </authorList>
    </citation>
    <scope>NUCLEOTIDE SEQUENCE [LARGE SCALE GENOMIC DNA]</scope>
</reference>
<name>A0A2I0T532_LIMLA</name>
<sequence>MLGLLSLSFRDKAPGQRECDFSIDGINRCIRDIEQASLAAVSQSLATRDDISVELDEGTPPDPKGTFVDYQTTVVKYSKAIAVTAQEMG</sequence>
<reference evidence="6" key="2">
    <citation type="submission" date="2017-12" db="EMBL/GenBank/DDBJ databases">
        <title>Genome sequence of the Bar-tailed Godwit (Limosa lapponica baueri).</title>
        <authorList>
            <person name="Lima N.C.B."/>
            <person name="Parody-Merino A.M."/>
            <person name="Battley P.F."/>
            <person name="Fidler A.E."/>
            <person name="Prosdocimi F."/>
        </authorList>
    </citation>
    <scope>NUCLEOTIDE SEQUENCE [LARGE SCALE GENOMIC DNA]</scope>
</reference>
<feature type="domain" description="Talin 1-like rod-segment" evidence="4">
    <location>
        <begin position="15"/>
        <end position="54"/>
    </location>
</feature>
<dbReference type="Gene3D" id="1.20.1420.10">
    <property type="entry name" value="Talin, central domain"/>
    <property type="match status" value="1"/>
</dbReference>
<dbReference type="InterPro" id="IPR015009">
    <property type="entry name" value="Vinculin-bd_dom"/>
</dbReference>
<dbReference type="Proteomes" id="UP000233556">
    <property type="component" value="Unassembled WGS sequence"/>
</dbReference>
<evidence type="ECO:0000313" key="6">
    <source>
        <dbReference type="Proteomes" id="UP000233556"/>
    </source>
</evidence>
<evidence type="ECO:0000259" key="3">
    <source>
        <dbReference type="Pfam" id="PF08913"/>
    </source>
</evidence>
<feature type="domain" description="Vinculin-binding site-containing" evidence="3">
    <location>
        <begin position="66"/>
        <end position="88"/>
    </location>
</feature>
<dbReference type="InterPro" id="IPR054060">
    <property type="entry name" value="TLN1-like_RS"/>
</dbReference>
<evidence type="ECO:0000259" key="4">
    <source>
        <dbReference type="Pfam" id="PF21865"/>
    </source>
</evidence>
<gene>
    <name evidence="5" type="ORF">llap_20794</name>
</gene>